<feature type="transmembrane region" description="Helical" evidence="7">
    <location>
        <begin position="66"/>
        <end position="85"/>
    </location>
</feature>
<evidence type="ECO:0000256" key="3">
    <source>
        <dbReference type="ARBA" id="ARBA00022475"/>
    </source>
</evidence>
<feature type="transmembrane region" description="Helical" evidence="7">
    <location>
        <begin position="12"/>
        <end position="30"/>
    </location>
</feature>
<gene>
    <name evidence="9" type="ORF">SAMN04489742_4658</name>
    <name evidence="10" type="ORF">SAMN04489742_4885</name>
</gene>
<dbReference type="Pfam" id="PF00528">
    <property type="entry name" value="BPD_transp_1"/>
    <property type="match status" value="1"/>
</dbReference>
<feature type="transmembrane region" description="Helical" evidence="7">
    <location>
        <begin position="185"/>
        <end position="209"/>
    </location>
</feature>
<dbReference type="Proteomes" id="UP000181917">
    <property type="component" value="Unassembled WGS sequence"/>
</dbReference>
<dbReference type="RefSeq" id="WP_074703470.1">
    <property type="nucleotide sequence ID" value="NZ_CP018865.1"/>
</dbReference>
<keyword evidence="6 7" id="KW-0472">Membrane</keyword>
<dbReference type="PROSITE" id="PS50928">
    <property type="entry name" value="ABC_TM1"/>
    <property type="match status" value="1"/>
</dbReference>
<feature type="domain" description="ABC transmembrane type-1" evidence="8">
    <location>
        <begin position="59"/>
        <end position="240"/>
    </location>
</feature>
<evidence type="ECO:0000256" key="7">
    <source>
        <dbReference type="RuleBase" id="RU363032"/>
    </source>
</evidence>
<reference evidence="10 11" key="1">
    <citation type="submission" date="2016-10" db="EMBL/GenBank/DDBJ databases">
        <authorList>
            <person name="de Groot N.N."/>
        </authorList>
    </citation>
    <scope>NUCLEOTIDE SEQUENCE [LARGE SCALE GENOMIC DNA]</scope>
    <source>
        <strain evidence="10 11">DSM 20117</strain>
    </source>
</reference>
<evidence type="ECO:0000256" key="2">
    <source>
        <dbReference type="ARBA" id="ARBA00022448"/>
    </source>
</evidence>
<dbReference type="CDD" id="cd06261">
    <property type="entry name" value="TM_PBP2"/>
    <property type="match status" value="1"/>
</dbReference>
<dbReference type="GO" id="GO:0055085">
    <property type="term" value="P:transmembrane transport"/>
    <property type="evidence" value="ECO:0007669"/>
    <property type="project" value="InterPro"/>
</dbReference>
<dbReference type="STRING" id="37928.SAMN04489742_4658"/>
<name>A0A1H1I0K5_9MICC</name>
<dbReference type="InterPro" id="IPR035906">
    <property type="entry name" value="MetI-like_sf"/>
</dbReference>
<accession>A0A1H1I0K5</accession>
<comment type="similarity">
    <text evidence="7">Belongs to the binding-protein-dependent transport system permease family.</text>
</comment>
<keyword evidence="4 7" id="KW-0812">Transmembrane</keyword>
<dbReference type="OrthoDB" id="3173654at2"/>
<evidence type="ECO:0000313" key="10">
    <source>
        <dbReference type="EMBL" id="SDR31247.1"/>
    </source>
</evidence>
<dbReference type="EMBL" id="FNKH01000003">
    <property type="protein sequence ID" value="SDR28978.1"/>
    <property type="molecule type" value="Genomic_DNA"/>
</dbReference>
<evidence type="ECO:0000256" key="5">
    <source>
        <dbReference type="ARBA" id="ARBA00022989"/>
    </source>
</evidence>
<dbReference type="PANTHER" id="PTHR30151:SF0">
    <property type="entry name" value="ABC TRANSPORTER PERMEASE PROTEIN MJ0413-RELATED"/>
    <property type="match status" value="1"/>
</dbReference>
<dbReference type="PANTHER" id="PTHR30151">
    <property type="entry name" value="ALKANE SULFONATE ABC TRANSPORTER-RELATED, MEMBRANE SUBUNIT"/>
    <property type="match status" value="1"/>
</dbReference>
<feature type="transmembrane region" description="Helical" evidence="7">
    <location>
        <begin position="124"/>
        <end position="144"/>
    </location>
</feature>
<keyword evidence="5 7" id="KW-1133">Transmembrane helix</keyword>
<evidence type="ECO:0000313" key="9">
    <source>
        <dbReference type="EMBL" id="SDR28978.1"/>
    </source>
</evidence>
<evidence type="ECO:0000256" key="4">
    <source>
        <dbReference type="ARBA" id="ARBA00022692"/>
    </source>
</evidence>
<dbReference type="AlphaFoldDB" id="A0A1H1I0K5"/>
<feature type="transmembrane region" description="Helical" evidence="7">
    <location>
        <begin position="221"/>
        <end position="242"/>
    </location>
</feature>
<keyword evidence="3" id="KW-1003">Cell membrane</keyword>
<dbReference type="KEGG" id="acry:AC20117_22660"/>
<dbReference type="InterPro" id="IPR000515">
    <property type="entry name" value="MetI-like"/>
</dbReference>
<dbReference type="EMBL" id="FNKH01000003">
    <property type="protein sequence ID" value="SDR31247.1"/>
    <property type="molecule type" value="Genomic_DNA"/>
</dbReference>
<feature type="transmembrane region" description="Helical" evidence="7">
    <location>
        <begin position="97"/>
        <end position="118"/>
    </location>
</feature>
<dbReference type="GO" id="GO:0005886">
    <property type="term" value="C:plasma membrane"/>
    <property type="evidence" value="ECO:0007669"/>
    <property type="project" value="UniProtKB-SubCell"/>
</dbReference>
<evidence type="ECO:0000256" key="1">
    <source>
        <dbReference type="ARBA" id="ARBA00004651"/>
    </source>
</evidence>
<sequence>MTYEKRVVGTRVLLLAAGAAFLEIAPRIGLVDSLTLVPLSKMITTLGVQLASGELWSHLGYTGSSILISFVLATVSGVFLGYLLWRNSRVRRALEPYLTSYYALPVFAFYPVLVAMFGLNRTPVILLAWIYALVAVITNTAIGFDSVRQVHLKAARVYQLSRWQTLFRIQIPAAAPYVFTGLKLAVTYAVIGVIASEFILATQGLGWLVSFTYNSFALSEMYAAIVLIMSLAVVITAGLSLIERRLWRRGRGA</sequence>
<proteinExistence type="inferred from homology"/>
<protein>
    <submittedName>
        <fullName evidence="10">ABC-type nitrate/sulfonate/bicarbonate transport system, permease component</fullName>
    </submittedName>
</protein>
<keyword evidence="2 7" id="KW-0813">Transport</keyword>
<keyword evidence="11" id="KW-1185">Reference proteome</keyword>
<dbReference type="Gene3D" id="1.10.3720.10">
    <property type="entry name" value="MetI-like"/>
    <property type="match status" value="1"/>
</dbReference>
<dbReference type="SUPFAM" id="SSF161098">
    <property type="entry name" value="MetI-like"/>
    <property type="match status" value="1"/>
</dbReference>
<evidence type="ECO:0000313" key="11">
    <source>
        <dbReference type="Proteomes" id="UP000181917"/>
    </source>
</evidence>
<evidence type="ECO:0000256" key="6">
    <source>
        <dbReference type="ARBA" id="ARBA00023136"/>
    </source>
</evidence>
<organism evidence="10 11">
    <name type="scientific">Crystallibacter crystallopoietes</name>
    <dbReference type="NCBI Taxonomy" id="37928"/>
    <lineage>
        <taxon>Bacteria</taxon>
        <taxon>Bacillati</taxon>
        <taxon>Actinomycetota</taxon>
        <taxon>Actinomycetes</taxon>
        <taxon>Micrococcales</taxon>
        <taxon>Micrococcaceae</taxon>
        <taxon>Crystallibacter</taxon>
    </lineage>
</organism>
<comment type="subcellular location">
    <subcellularLocation>
        <location evidence="1 7">Cell membrane</location>
        <topology evidence="1 7">Multi-pass membrane protein</topology>
    </subcellularLocation>
</comment>
<evidence type="ECO:0000259" key="8">
    <source>
        <dbReference type="PROSITE" id="PS50928"/>
    </source>
</evidence>